<keyword evidence="5" id="KW-0677">Repeat</keyword>
<feature type="coiled-coil region" evidence="12">
    <location>
        <begin position="383"/>
        <end position="474"/>
    </location>
</feature>
<evidence type="ECO:0000256" key="7">
    <source>
        <dbReference type="ARBA" id="ARBA00022889"/>
    </source>
</evidence>
<evidence type="ECO:0000259" key="15">
    <source>
        <dbReference type="PROSITE" id="PS50025"/>
    </source>
</evidence>
<dbReference type="InterPro" id="IPR001791">
    <property type="entry name" value="Laminin_G"/>
</dbReference>
<dbReference type="Pfam" id="PF02210">
    <property type="entry name" value="Laminin_G_2"/>
    <property type="match status" value="3"/>
</dbReference>
<evidence type="ECO:0000256" key="4">
    <source>
        <dbReference type="ARBA" id="ARBA00022729"/>
    </source>
</evidence>
<dbReference type="CDD" id="cd00055">
    <property type="entry name" value="EGF_Lam"/>
    <property type="match status" value="2"/>
</dbReference>
<feature type="domain" description="Laminin EGF-like" evidence="16">
    <location>
        <begin position="125"/>
        <end position="177"/>
    </location>
</feature>
<dbReference type="FunFam" id="2.10.25.10:FF:000033">
    <property type="entry name" value="Laminin subunit alpha 2"/>
    <property type="match status" value="1"/>
</dbReference>
<feature type="chain" id="PRO_5034449937" description="Laminin subunit alpha 3" evidence="14">
    <location>
        <begin position="24"/>
        <end position="1620"/>
    </location>
</feature>
<evidence type="ECO:0000256" key="3">
    <source>
        <dbReference type="ARBA" id="ARBA00022530"/>
    </source>
</evidence>
<dbReference type="FunFam" id="2.10.25.10:FF:000188">
    <property type="entry name" value="Laminin subunit gamma 2"/>
    <property type="match status" value="1"/>
</dbReference>
<feature type="domain" description="Laminin EGF-like" evidence="16">
    <location>
        <begin position="78"/>
        <end position="124"/>
    </location>
</feature>
<dbReference type="Pfam" id="PF00053">
    <property type="entry name" value="EGF_laminin"/>
    <property type="match status" value="1"/>
</dbReference>
<keyword evidence="2" id="KW-0964">Secreted</keyword>
<dbReference type="CDD" id="cd00110">
    <property type="entry name" value="LamG"/>
    <property type="match status" value="5"/>
</dbReference>
<feature type="coiled-coil region" evidence="12">
    <location>
        <begin position="272"/>
        <end position="334"/>
    </location>
</feature>
<keyword evidence="10 11" id="KW-0424">Laminin EGF-like domain</keyword>
<keyword evidence="8 11" id="KW-1015">Disulfide bond</keyword>
<dbReference type="FunFam" id="2.60.120.200:FF:000056">
    <property type="entry name" value="Laminin subunit alpha 3"/>
    <property type="match status" value="1"/>
</dbReference>
<dbReference type="Pfam" id="PF00054">
    <property type="entry name" value="Laminin_G_1"/>
    <property type="match status" value="1"/>
</dbReference>
<dbReference type="Gene3D" id="1.10.287.1490">
    <property type="match status" value="1"/>
</dbReference>
<dbReference type="Gene3D" id="2.10.25.10">
    <property type="entry name" value="Laminin"/>
    <property type="match status" value="2"/>
</dbReference>
<keyword evidence="12" id="KW-0175">Coiled coil</keyword>
<dbReference type="InterPro" id="IPR013320">
    <property type="entry name" value="ConA-like_dom_sf"/>
</dbReference>
<evidence type="ECO:0000256" key="12">
    <source>
        <dbReference type="SAM" id="Coils"/>
    </source>
</evidence>
<keyword evidence="7" id="KW-0130">Cell adhesion</keyword>
<dbReference type="FunFam" id="2.60.120.200:FF:000093">
    <property type="entry name" value="Laminin subunit alpha 3"/>
    <property type="match status" value="1"/>
</dbReference>
<evidence type="ECO:0000256" key="6">
    <source>
        <dbReference type="ARBA" id="ARBA00022869"/>
    </source>
</evidence>
<dbReference type="Ensembl" id="ENSCHIT00010056478.1">
    <property type="protein sequence ID" value="ENSCHIP00010040494.1"/>
    <property type="gene ID" value="ENSCHIG00010025026.1"/>
</dbReference>
<proteinExistence type="predicted"/>
<evidence type="ECO:0000256" key="10">
    <source>
        <dbReference type="ARBA" id="ARBA00023292"/>
    </source>
</evidence>
<reference evidence="17" key="1">
    <citation type="submission" date="2019-03" db="EMBL/GenBank/DDBJ databases">
        <title>Genome sequencing and reference-guided assembly of Black Bengal Goat (Capra hircus).</title>
        <authorList>
            <person name="Siddiki A.Z."/>
            <person name="Baten A."/>
            <person name="Billah M."/>
            <person name="Alam M.A.U."/>
            <person name="Shawrob K.S.M."/>
            <person name="Saha S."/>
            <person name="Chowdhury M."/>
            <person name="Rahman A.H."/>
            <person name="Stear M."/>
            <person name="Miah G."/>
            <person name="Das G.B."/>
            <person name="Hossain M.M."/>
            <person name="Kumkum M."/>
            <person name="Islam M.S."/>
            <person name="Mollah A.M."/>
            <person name="Ahsan A."/>
            <person name="Tusar F."/>
            <person name="Khan M.K.I."/>
        </authorList>
    </citation>
    <scope>NUCLEOTIDE SEQUENCE [LARGE SCALE GENOMIC DNA]</scope>
</reference>
<evidence type="ECO:0000256" key="1">
    <source>
        <dbReference type="ARBA" id="ARBA00004302"/>
    </source>
</evidence>
<evidence type="ECO:0000259" key="16">
    <source>
        <dbReference type="PROSITE" id="PS50027"/>
    </source>
</evidence>
<dbReference type="InterPro" id="IPR056863">
    <property type="entry name" value="LMN_ATRN_NET-like_EGF"/>
</dbReference>
<keyword evidence="3" id="KW-0272">Extracellular matrix</keyword>
<evidence type="ECO:0000256" key="2">
    <source>
        <dbReference type="ARBA" id="ARBA00022525"/>
    </source>
</evidence>
<dbReference type="InterPro" id="IPR010307">
    <property type="entry name" value="Laminin_dom_II"/>
</dbReference>
<dbReference type="GO" id="GO:0030155">
    <property type="term" value="P:regulation of cell adhesion"/>
    <property type="evidence" value="ECO:0007669"/>
    <property type="project" value="InterPro"/>
</dbReference>
<dbReference type="GO" id="GO:0045995">
    <property type="term" value="P:regulation of embryonic development"/>
    <property type="evidence" value="ECO:0007669"/>
    <property type="project" value="InterPro"/>
</dbReference>
<organism evidence="17">
    <name type="scientific">Capra hircus</name>
    <name type="common">Goat</name>
    <dbReference type="NCBI Taxonomy" id="9925"/>
    <lineage>
        <taxon>Eukaryota</taxon>
        <taxon>Metazoa</taxon>
        <taxon>Chordata</taxon>
        <taxon>Craniata</taxon>
        <taxon>Vertebrata</taxon>
        <taxon>Euteleostomi</taxon>
        <taxon>Mammalia</taxon>
        <taxon>Eutheria</taxon>
        <taxon>Laurasiatheria</taxon>
        <taxon>Artiodactyla</taxon>
        <taxon>Ruminantia</taxon>
        <taxon>Pecora</taxon>
        <taxon>Bovidae</taxon>
        <taxon>Caprinae</taxon>
        <taxon>Capra</taxon>
    </lineage>
</organism>
<dbReference type="Pfam" id="PF06009">
    <property type="entry name" value="Laminin_II"/>
    <property type="match status" value="1"/>
</dbReference>
<keyword evidence="4 14" id="KW-0732">Signal</keyword>
<dbReference type="PROSITE" id="PS50027">
    <property type="entry name" value="EGF_LAM_2"/>
    <property type="match status" value="2"/>
</dbReference>
<name>A0A8C2SBA2_CAPHI</name>
<evidence type="ECO:0000256" key="13">
    <source>
        <dbReference type="SAM" id="MobiDB-lite"/>
    </source>
</evidence>
<dbReference type="Pfam" id="PF24973">
    <property type="entry name" value="EGF_LMN_ATRN"/>
    <property type="match status" value="1"/>
</dbReference>
<evidence type="ECO:0000256" key="11">
    <source>
        <dbReference type="PROSITE-ProRule" id="PRU00460"/>
    </source>
</evidence>
<dbReference type="PROSITE" id="PS01248">
    <property type="entry name" value="EGF_LAM_1"/>
    <property type="match status" value="1"/>
</dbReference>
<protein>
    <recommendedName>
        <fullName evidence="18">Laminin subunit alpha 3</fullName>
    </recommendedName>
</protein>
<dbReference type="SMART" id="SM00180">
    <property type="entry name" value="EGF_Lam"/>
    <property type="match status" value="2"/>
</dbReference>
<feature type="domain" description="Laminin G" evidence="15">
    <location>
        <begin position="1448"/>
        <end position="1617"/>
    </location>
</feature>
<feature type="domain" description="Laminin G" evidence="15">
    <location>
        <begin position="1281"/>
        <end position="1441"/>
    </location>
</feature>
<dbReference type="InterPro" id="IPR050372">
    <property type="entry name" value="Neurexin-related_CASP"/>
</dbReference>
<feature type="disulfide bond" evidence="11">
    <location>
        <begin position="148"/>
        <end position="157"/>
    </location>
</feature>
<feature type="coiled-coil region" evidence="12">
    <location>
        <begin position="730"/>
        <end position="774"/>
    </location>
</feature>
<dbReference type="GO" id="GO:0005576">
    <property type="term" value="C:extracellular region"/>
    <property type="evidence" value="ECO:0007669"/>
    <property type="project" value="UniProtKB-ARBA"/>
</dbReference>
<feature type="signal peptide" evidence="14">
    <location>
        <begin position="1"/>
        <end position="23"/>
    </location>
</feature>
<dbReference type="SUPFAM" id="SSF49899">
    <property type="entry name" value="Concanavalin A-like lectins/glucanases"/>
    <property type="match status" value="5"/>
</dbReference>
<evidence type="ECO:0008006" key="18">
    <source>
        <dbReference type="Google" id="ProtNLM"/>
    </source>
</evidence>
<comment type="caution">
    <text evidence="11">Lacks conserved residue(s) required for the propagation of feature annotation.</text>
</comment>
<dbReference type="GO" id="GO:0005102">
    <property type="term" value="F:signaling receptor binding"/>
    <property type="evidence" value="ECO:0007669"/>
    <property type="project" value="InterPro"/>
</dbReference>
<evidence type="ECO:0000256" key="14">
    <source>
        <dbReference type="SAM" id="SignalP"/>
    </source>
</evidence>
<dbReference type="GO" id="GO:0007155">
    <property type="term" value="P:cell adhesion"/>
    <property type="evidence" value="ECO:0007669"/>
    <property type="project" value="UniProtKB-KW"/>
</dbReference>
<evidence type="ECO:0000256" key="5">
    <source>
        <dbReference type="ARBA" id="ARBA00022737"/>
    </source>
</evidence>
<dbReference type="Pfam" id="PF06008">
    <property type="entry name" value="Laminin_I"/>
    <property type="match status" value="1"/>
</dbReference>
<dbReference type="InterPro" id="IPR009254">
    <property type="entry name" value="Laminin_aI"/>
</dbReference>
<dbReference type="PANTHER" id="PTHR15036:SF34">
    <property type="entry name" value="LAMININ SUBUNIT ALPHA-3"/>
    <property type="match status" value="1"/>
</dbReference>
<evidence type="ECO:0000256" key="9">
    <source>
        <dbReference type="ARBA" id="ARBA00023180"/>
    </source>
</evidence>
<feature type="domain" description="Laminin G" evidence="15">
    <location>
        <begin position="781"/>
        <end position="982"/>
    </location>
</feature>
<comment type="subcellular location">
    <subcellularLocation>
        <location evidence="1">Secreted</location>
        <location evidence="1">Extracellular space</location>
        <location evidence="1">Extracellular matrix</location>
        <location evidence="1">Basement membrane</location>
    </subcellularLocation>
</comment>
<reference evidence="17" key="2">
    <citation type="submission" date="2025-08" db="UniProtKB">
        <authorList>
            <consortium name="Ensembl"/>
        </authorList>
    </citation>
    <scope>IDENTIFICATION</scope>
</reference>
<feature type="disulfide bond" evidence="11">
    <location>
        <begin position="125"/>
        <end position="137"/>
    </location>
</feature>
<sequence>MPPAVRWSVRSVGWLWIFGAALGQCLGYSSQQQRVVLPPSPGQYQLQASYLELKPNQGCSPGYYRENKGLYTGPCVPCNCNGHSNRCQDGSGVCINCQHNTAGEHCERCKEGYYWNTVHASCRVCPCPHSDSFATGCVVTGENIKCFCKPGYTGTRCERCAPGYFGNPQKFGGSCQPCNCNSNGQLGSCDPLNGDCISQEPKDDGPGEECDDCDSCVMALLNDLATMDDELRLVKSQLQGLSVSAGTLEQIRRLETQTKDLRNQLLSYRPTISNHKSKMDGLEKELSNLNREFETLQEKVQINSRKAQTLYNNIDQTTQSAKELDSKIKNVIRNVHILVKQISGTEGDGNRVPSGDFSRELAEAGRMMRELRTRNFGKHLRDAEAERREAQQLLNRIRSWLENHQVENNGLAKNIQDALNDYEAKLSGFRAALQEASTQAKQATSLNRENERALESLKRQVKEMNSLQSDFTKRLATADSSLMQTNNVLQLMKKSHEEYEKLAVTLNEVRHELSDKVRELSRSASRASLVEEAERHSQSLQELAKQLEEIKRNASGDELVRCAVDAATAYENILNAIKAAEDAADKATTASEAALQTVIKEDLPRKAKTLSSNSDKLLNEAKITQQKLQQEISPALNNLQQTLKTMTVQKGLIDTNLTSIRGDLHGIRRDDIDGIINSAKSLVRNANDITNEVLDGLNPIQTDVERIKDTYRSTQSEDFNKALSDADNSVKKLTNKLPDLLSKIESINQQLLPLGNISDNVDRIRELIQQARDAANKVAVPMRFNGRSGVEVRLPNDLEDLKGYTSLSLFLQRPESTETGGTENMFVMYLGNKDASRDYIGMAVLDGQLTCIYNLGEDEAELQVDQTLTQSKTQEAVMDRVKFQRIYQFARLNYTLKATSSKPETHQFHDMDSGNSNTLLNLDPENAVFYVGGYPSDFRPPSRLRFPPYKGCIELDDLNENVLSLYNFKKTFNLNTTEVEPCRRRKEESDKNYFEGTGYARVPTQPNAPFPTFGQTIQTTVDRGLLFFAENQDHFISLNVEDGRLMVRYKLNSELPKEKGIRDIINDGKDHLVHPLNLLLLVHLFFFLHPQIRFNISTPAFRGCMKNLKKTTGVVRLNDTVGTFQPSGILLSHQTGASSVQVTLEDGHIELSTRDSSSPIFTSPQTYMDGLLHYVSVISDNSGQETALSGGDYQTGPVTSPEVLDLASKSSKRDVSLGFCSLNEPPFLMLLKGSTRFYKAKTFSIHQPLQDAPAISPRSSKAWREAQSCPPLPGVQTSHRALRFGDSPTSHLLFMLPQELLKPRSQFAVDVLTTASRGLVFYTGTRSSFMALYLSKGRLVFALGAEGKKLKLKSREKCSDGKWHTVSSGAALEPPPGPSSLPVAEDGSLSVLPGRGARALGGQRHRAPHLPQNSFVGCLRNFQLDLKPLETPSASFGVSPCLGGSLEKGIYFSQEGGHIILANSVSLGPEFKLVFSIRPRSLTGILIHIGSQPGEHLGVYMEAGKVTASVGSEAGGVLTSVTPKQALCDGQWHSVAGMMFGSLLFTDDSYTAGRHPFPPARPLERLYIGGVPGNLKTPKLPVWTSFFGCLKNIQVNHIPVPVTGAAEVQGTVSLNGCPDH</sequence>
<dbReference type="Gene3D" id="2.60.120.200">
    <property type="match status" value="5"/>
</dbReference>
<dbReference type="InterPro" id="IPR002049">
    <property type="entry name" value="LE_dom"/>
</dbReference>
<dbReference type="GO" id="GO:0005604">
    <property type="term" value="C:basement membrane"/>
    <property type="evidence" value="ECO:0007669"/>
    <property type="project" value="UniProtKB-SubCell"/>
</dbReference>
<dbReference type="SUPFAM" id="SSF57997">
    <property type="entry name" value="Tropomyosin"/>
    <property type="match status" value="1"/>
</dbReference>
<keyword evidence="9" id="KW-0325">Glycoprotein</keyword>
<accession>A0A8C2SBA2</accession>
<feature type="region of interest" description="Disordered" evidence="13">
    <location>
        <begin position="1361"/>
        <end position="1385"/>
    </location>
</feature>
<feature type="coiled-coil region" evidence="12">
    <location>
        <begin position="526"/>
        <end position="590"/>
    </location>
</feature>
<dbReference type="SMART" id="SM00282">
    <property type="entry name" value="LamG"/>
    <property type="match status" value="4"/>
</dbReference>
<keyword evidence="6" id="KW-0084">Basement membrane</keyword>
<dbReference type="GO" id="GO:0030334">
    <property type="term" value="P:regulation of cell migration"/>
    <property type="evidence" value="ECO:0007669"/>
    <property type="project" value="InterPro"/>
</dbReference>
<dbReference type="SUPFAM" id="SSF57196">
    <property type="entry name" value="EGF/Laminin"/>
    <property type="match status" value="2"/>
</dbReference>
<dbReference type="FunFam" id="1.20.5.170:FF:000177">
    <property type="entry name" value="Laminin subunit alpha 3"/>
    <property type="match status" value="1"/>
</dbReference>
<feature type="disulfide bond" evidence="11">
    <location>
        <begin position="97"/>
        <end position="106"/>
    </location>
</feature>
<dbReference type="PANTHER" id="PTHR15036">
    <property type="entry name" value="PIKACHURIN-LIKE PROTEIN"/>
    <property type="match status" value="1"/>
</dbReference>
<dbReference type="PROSITE" id="PS50025">
    <property type="entry name" value="LAM_G_DOMAIN"/>
    <property type="match status" value="3"/>
</dbReference>
<evidence type="ECO:0000313" key="17">
    <source>
        <dbReference type="Ensembl" id="ENSCHIP00010040494.1"/>
    </source>
</evidence>
<evidence type="ECO:0000256" key="8">
    <source>
        <dbReference type="ARBA" id="ARBA00023157"/>
    </source>
</evidence>